<gene>
    <name evidence="7" type="ORF">LTR36_009667</name>
</gene>
<evidence type="ECO:0000259" key="6">
    <source>
        <dbReference type="Pfam" id="PF24492"/>
    </source>
</evidence>
<keyword evidence="4" id="KW-0647">Proteasome</keyword>
<dbReference type="GO" id="GO:0005737">
    <property type="term" value="C:cytoplasm"/>
    <property type="evidence" value="ECO:0007669"/>
    <property type="project" value="UniProtKB-SubCell"/>
</dbReference>
<evidence type="ECO:0000256" key="3">
    <source>
        <dbReference type="ARBA" id="ARBA00022737"/>
    </source>
</evidence>
<evidence type="ECO:0008006" key="9">
    <source>
        <dbReference type="Google" id="ProtNLM"/>
    </source>
</evidence>
<evidence type="ECO:0000256" key="1">
    <source>
        <dbReference type="ARBA" id="ARBA00004496"/>
    </source>
</evidence>
<dbReference type="PANTHER" id="PTHR23346:SF19">
    <property type="entry name" value="PROTEASOME ADAPTER AND SCAFFOLD PROTEIN ECM29"/>
    <property type="match status" value="1"/>
</dbReference>
<evidence type="ECO:0000259" key="5">
    <source>
        <dbReference type="Pfam" id="PF13001"/>
    </source>
</evidence>
<evidence type="ECO:0000256" key="4">
    <source>
        <dbReference type="ARBA" id="ARBA00022942"/>
    </source>
</evidence>
<dbReference type="Pfam" id="PF23731">
    <property type="entry name" value="ARM_ECM29_C"/>
    <property type="match status" value="1"/>
</dbReference>
<dbReference type="GO" id="GO:0060090">
    <property type="term" value="F:molecular adaptor activity"/>
    <property type="evidence" value="ECO:0007669"/>
    <property type="project" value="InterPro"/>
</dbReference>
<dbReference type="Pfam" id="PF12755">
    <property type="entry name" value="Vac14_Fab1_bd"/>
    <property type="match status" value="1"/>
</dbReference>
<keyword evidence="8" id="KW-1185">Reference proteome</keyword>
<keyword evidence="2" id="KW-0963">Cytoplasm</keyword>
<sequence length="1829" mass="200329">MATASPSPEQRELSLVGKVEMRIALTDTDAKLETMLKTYLAPLLLKLASEHVSVRNKVISICQHVSTRIKPQSIQLPVAALVKQFKEQQNSMVRHFDLLYIQQGADRLSPSEKAELLPVVVSGISKSGSQGPQIFNLLLRLLESFTLPLRGSKEDVEMRSRLEVSDADADFLAAWLGKFILFMPQKGTASACPGLTAEDYAFISMQGKEDLWSQSSGGLNLLRTKALAARLLASGLFKDDERFLPALFASADAASTISDVGEDMLKRALPVTDLEDEVLLKRMFGLYFGEGGAPRVRAPLRLKILGLLNKSTRSTTFAHNIMRLVDDGIASQSMDGEDIVMSNAPASNISIGREATKLRAAIFQYINFVARYGAAETLHSIASRVIARLRDFIDNQGWPKPGGNEDLVSRGYAYEVVGLLANAGPKTVLVEDEHPSLDILRWLFDSLARDSSGSSIIVSIEESLSTVLGAMSRMQLSGEEQGALEELLIDQMSQSADLEAHKRLRSTRYVTVRFANRCLPYASVKARWIDILGLGATGDRAEVREEAERGLSPYWYRMLNGSLGTVQPESIGFPSFNAVMAQFFPGRTTDATAEPLATAQQARRSYPHCFHQMAAFARRILFYEAMAARDVPVNLDSEWERRIDASAESEEKARTAIKGQFRATASSNRGGLETLLSALFVGLTEQVPGAESQLVEFLALAPDSLVQQLVPHTAELLPVIRSNNHSRRMAGARTYGILASHPVAQHADVSVQLTGLYDNAKSWQSAAGAAVNQAHGSIVALGFFFSRASYRGHTVADREQYKQLVQTLTAILTESRDGSLLEASYTALGQLCLFGAINTDIINGLSKFRTIIDKLYDNAKSGNETAILCLGEVSMVLPEEDGKEDSDLSYVEEQLHKLHEIRQAEVHFAVGEAFSYLASGWQSSALATKLDIEGQLPTGPKRTTTLTRVSERILADCGTTKPALKKAAVMWLLCLVQFCGQESEIQDRLPKCQVAFKRCLGDRDELVQESASRGLGLVYEKGDRRLKDDLVRDLVSSFSSDRQSQLAGNVSADTQLFEPGALPTGDGSVSTYKDIMSLASEVGDSSLVYKFMSMASSNAIWSSRAAFGRFGLSNVLSDSSVDGYLADNPKLYPKLYRYRFDPNSGVQRSMNDIWNSLVKDSAATIDKYFDDIVEDLLASILGKEWRVRQASCAALADLVQGRPLEKYEQYLERIWTQCFRVLDDIKESVRAAASSLARVLTGVLTRALEADHSSTKTAATMLKHVLPFLLSPSGMESSAQEVQMFSVRTLLEIIKKSSGSTLRPFIPELVERLIATLSSLEPEAVNYLHLNASKYNLTEQKIDDMRLSSIRSSPLMEAIERCLDLLDDETMQKLVPKLESAMKSAVGLPSKVGASRVLVSLSTRRSAVFQPFADSFLRLIEKVVLDRNETVSSSYAVAAGYVARAASEKQLLRLISFCKSLYFDSEGDRESVVPRRSLASGEIIYATSKHASDRFNAVATSVLPFVFVAKHDPNELVKEQFQNSWNESVGGSRAVSLYLKEIIDISSVHLDSAQWVLKHTSARSVADAVTTIAALESKMSPETAQMLWPALEKALGGKTWEGKEEVLLAFVKFVEAATLYYSQQASVASAITKITIREAKRQNATYRRHSIRCLVFEIVEPLLKDATDGDPMEIDGELTAPKSEGVKQATLGGAVESLLASINPAVLRGEKLTQAISRALAAVATLQAPSASVWRSTYLGLTQLFTRVEQGDEGRDLGTDAQNHLKVLLFGPDPGTEALRLLRANAIVAMAKAAPTQGSALHADVLALVKEERSNAVRDRLASTPMHKG</sequence>
<accession>A0AAV9J5G5</accession>
<comment type="subcellular location">
    <subcellularLocation>
        <location evidence="1">Cytoplasm</location>
    </subcellularLocation>
</comment>
<evidence type="ECO:0000313" key="8">
    <source>
        <dbReference type="Proteomes" id="UP001324427"/>
    </source>
</evidence>
<dbReference type="InterPro" id="IPR055443">
    <property type="entry name" value="HEAT_ECM29"/>
</dbReference>
<organism evidence="7 8">
    <name type="scientific">Oleoguttula mirabilis</name>
    <dbReference type="NCBI Taxonomy" id="1507867"/>
    <lineage>
        <taxon>Eukaryota</taxon>
        <taxon>Fungi</taxon>
        <taxon>Dikarya</taxon>
        <taxon>Ascomycota</taxon>
        <taxon>Pezizomycotina</taxon>
        <taxon>Dothideomycetes</taxon>
        <taxon>Dothideomycetidae</taxon>
        <taxon>Mycosphaerellales</taxon>
        <taxon>Teratosphaeriaceae</taxon>
        <taxon>Oleoguttula</taxon>
    </lineage>
</organism>
<keyword evidence="3" id="KW-0677">Repeat</keyword>
<dbReference type="GO" id="GO:0043248">
    <property type="term" value="P:proteasome assembly"/>
    <property type="evidence" value="ECO:0007669"/>
    <property type="project" value="InterPro"/>
</dbReference>
<feature type="domain" description="Proteasome component Ecm29 N-terminal" evidence="5">
    <location>
        <begin position="16"/>
        <end position="533"/>
    </location>
</feature>
<dbReference type="PANTHER" id="PTHR23346">
    <property type="entry name" value="TRANSLATIONAL ACTIVATOR GCN1-RELATED"/>
    <property type="match status" value="1"/>
</dbReference>
<name>A0AAV9J5G5_9PEZI</name>
<evidence type="ECO:0000313" key="7">
    <source>
        <dbReference type="EMBL" id="KAK4540262.1"/>
    </source>
</evidence>
<dbReference type="InterPro" id="IPR024372">
    <property type="entry name" value="Ecm29_N"/>
</dbReference>
<reference evidence="7 8" key="1">
    <citation type="submission" date="2021-11" db="EMBL/GenBank/DDBJ databases">
        <title>Black yeast isolated from Biological Soil Crust.</title>
        <authorList>
            <person name="Kurbessoian T."/>
        </authorList>
    </citation>
    <scope>NUCLEOTIDE SEQUENCE [LARGE SCALE GENOMIC DNA]</scope>
    <source>
        <strain evidence="7 8">CCFEE 5522</strain>
    </source>
</reference>
<dbReference type="Pfam" id="PF13001">
    <property type="entry name" value="ECM29_N"/>
    <property type="match status" value="1"/>
</dbReference>
<proteinExistence type="predicted"/>
<dbReference type="Pfam" id="PF24492">
    <property type="entry name" value="HEAT_ECM29"/>
    <property type="match status" value="1"/>
</dbReference>
<evidence type="ECO:0000256" key="2">
    <source>
        <dbReference type="ARBA" id="ARBA00022490"/>
    </source>
</evidence>
<dbReference type="EMBL" id="JAVFHQ010000071">
    <property type="protein sequence ID" value="KAK4540262.1"/>
    <property type="molecule type" value="Genomic_DNA"/>
</dbReference>
<dbReference type="InterPro" id="IPR016024">
    <property type="entry name" value="ARM-type_fold"/>
</dbReference>
<dbReference type="GO" id="GO:0000502">
    <property type="term" value="C:proteasome complex"/>
    <property type="evidence" value="ECO:0007669"/>
    <property type="project" value="UniProtKB-KW"/>
</dbReference>
<dbReference type="InterPro" id="IPR011989">
    <property type="entry name" value="ARM-like"/>
</dbReference>
<protein>
    <recommendedName>
        <fullName evidence="9">ARM repeat-containing protein</fullName>
    </recommendedName>
</protein>
<dbReference type="Gene3D" id="1.25.10.10">
    <property type="entry name" value="Leucine-rich Repeat Variant"/>
    <property type="match status" value="2"/>
</dbReference>
<comment type="caution">
    <text evidence="7">The sequence shown here is derived from an EMBL/GenBank/DDBJ whole genome shotgun (WGS) entry which is preliminary data.</text>
</comment>
<dbReference type="Proteomes" id="UP001324427">
    <property type="component" value="Unassembled WGS sequence"/>
</dbReference>
<dbReference type="GO" id="GO:0036503">
    <property type="term" value="P:ERAD pathway"/>
    <property type="evidence" value="ECO:0007669"/>
    <property type="project" value="TreeGrafter"/>
</dbReference>
<feature type="domain" description="Proteasome adapter and scaffold protein ECM29 HEAT-repeat" evidence="6">
    <location>
        <begin position="1302"/>
        <end position="1463"/>
    </location>
</feature>
<dbReference type="SUPFAM" id="SSF48371">
    <property type="entry name" value="ARM repeat"/>
    <property type="match status" value="2"/>
</dbReference>
<dbReference type="GO" id="GO:0005634">
    <property type="term" value="C:nucleus"/>
    <property type="evidence" value="ECO:0007669"/>
    <property type="project" value="TreeGrafter"/>
</dbReference>